<dbReference type="OMA" id="IELHEIM"/>
<proteinExistence type="predicted"/>
<protein>
    <submittedName>
        <fullName evidence="1">ATP-dependent DNA helicase</fullName>
    </submittedName>
</protein>
<dbReference type="InterPro" id="IPR027417">
    <property type="entry name" value="P-loop_NTPase"/>
</dbReference>
<dbReference type="PANTHER" id="PTHR47642:SF8">
    <property type="entry name" value="ATP-DEPENDENT DNA HELICASE"/>
    <property type="match status" value="1"/>
</dbReference>
<accession>A0A1X7VAE1</accession>
<organism evidence="1">
    <name type="scientific">Amphimedon queenslandica</name>
    <name type="common">Sponge</name>
    <dbReference type="NCBI Taxonomy" id="400682"/>
    <lineage>
        <taxon>Eukaryota</taxon>
        <taxon>Metazoa</taxon>
        <taxon>Porifera</taxon>
        <taxon>Demospongiae</taxon>
        <taxon>Heteroscleromorpha</taxon>
        <taxon>Haplosclerida</taxon>
        <taxon>Niphatidae</taxon>
        <taxon>Amphimedon</taxon>
    </lineage>
</organism>
<dbReference type="SUPFAM" id="SSF52540">
    <property type="entry name" value="P-loop containing nucleoside triphosphate hydrolases"/>
    <property type="match status" value="1"/>
</dbReference>
<dbReference type="OrthoDB" id="8048846at2759"/>
<dbReference type="PANTHER" id="PTHR47642">
    <property type="entry name" value="ATP-DEPENDENT DNA HELICASE"/>
    <property type="match status" value="1"/>
</dbReference>
<name>A0A1X7VAE1_AMPQE</name>
<sequence length="135" mass="15339">MIELHEIMRQRGDSLFTELLCRVRTNSCTDEDINVLQSRIITPTSRDYPTHALHIYRLNKDVDDRYKFMLNKLASEEQFLIKAADATGDKPIDLSNVPDKRTETGNLHTTLKLAVGARVMLTVNVYVYDGLVNGA</sequence>
<evidence type="ECO:0000313" key="1">
    <source>
        <dbReference type="EnsemblMetazoa" id="Aqu2.1.36963_001"/>
    </source>
</evidence>
<dbReference type="AlphaFoldDB" id="A0A1X7VAE1"/>
<reference evidence="1" key="1">
    <citation type="submission" date="2017-05" db="UniProtKB">
        <authorList>
            <consortium name="EnsemblMetazoa"/>
        </authorList>
    </citation>
    <scope>IDENTIFICATION</scope>
</reference>
<dbReference type="InParanoid" id="A0A1X7VAE1"/>
<dbReference type="InterPro" id="IPR051055">
    <property type="entry name" value="PIF1_helicase"/>
</dbReference>
<dbReference type="EnsemblMetazoa" id="Aqu2.1.36963_001">
    <property type="protein sequence ID" value="Aqu2.1.36963_001"/>
    <property type="gene ID" value="Aqu2.1.36963"/>
</dbReference>